<evidence type="ECO:0000313" key="3">
    <source>
        <dbReference type="Proteomes" id="UP000261640"/>
    </source>
</evidence>
<feature type="domain" description="C-type lectin" evidence="1">
    <location>
        <begin position="2"/>
        <end position="123"/>
    </location>
</feature>
<accession>A0A3Q3S117</accession>
<dbReference type="InterPro" id="IPR050111">
    <property type="entry name" value="C-type_lectin/snaclec_domain"/>
</dbReference>
<dbReference type="GeneTree" id="ENSGT00940000177018"/>
<dbReference type="InterPro" id="IPR016186">
    <property type="entry name" value="C-type_lectin-like/link_sf"/>
</dbReference>
<reference evidence="2" key="1">
    <citation type="submission" date="2025-08" db="UniProtKB">
        <authorList>
            <consortium name="Ensembl"/>
        </authorList>
    </citation>
    <scope>IDENTIFICATION</scope>
</reference>
<dbReference type="PROSITE" id="PS50041">
    <property type="entry name" value="C_TYPE_LECTIN_2"/>
    <property type="match status" value="1"/>
</dbReference>
<dbReference type="SMART" id="SM00034">
    <property type="entry name" value="CLECT"/>
    <property type="match status" value="1"/>
</dbReference>
<proteinExistence type="predicted"/>
<dbReference type="Ensembl" id="ENSMAMT00000015604.2">
    <property type="protein sequence ID" value="ENSMAMP00000015185.2"/>
    <property type="gene ID" value="ENSMAMG00000010306.2"/>
</dbReference>
<sequence length="127" mass="14572">DFSFHCFTVKRTGLTWNEAQHNCRHLEHGSHLADLKTLEDQVFVSSHLLNHNNLLLLWTGLNDQKEEGQPRWSDGSSYNLTNTLMTLLPANQTDCFALQRNVTGPGYFLTPFFCSIPLPFICQYQSK</sequence>
<dbReference type="Gene3D" id="3.10.100.10">
    <property type="entry name" value="Mannose-Binding Protein A, subunit A"/>
    <property type="match status" value="1"/>
</dbReference>
<protein>
    <recommendedName>
        <fullName evidence="1">C-type lectin domain-containing protein</fullName>
    </recommendedName>
</protein>
<evidence type="ECO:0000259" key="1">
    <source>
        <dbReference type="PROSITE" id="PS50041"/>
    </source>
</evidence>
<reference evidence="2" key="2">
    <citation type="submission" date="2025-09" db="UniProtKB">
        <authorList>
            <consortium name="Ensembl"/>
        </authorList>
    </citation>
    <scope>IDENTIFICATION</scope>
</reference>
<dbReference type="AlphaFoldDB" id="A0A3Q3S117"/>
<dbReference type="InParanoid" id="A0A3Q3S117"/>
<dbReference type="CDD" id="cd00037">
    <property type="entry name" value="CLECT"/>
    <property type="match status" value="1"/>
</dbReference>
<dbReference type="STRING" id="205130.ENSMAMP00000015185"/>
<dbReference type="Proteomes" id="UP000261640">
    <property type="component" value="Unplaced"/>
</dbReference>
<organism evidence="2 3">
    <name type="scientific">Mastacembelus armatus</name>
    <name type="common">zig-zag eel</name>
    <dbReference type="NCBI Taxonomy" id="205130"/>
    <lineage>
        <taxon>Eukaryota</taxon>
        <taxon>Metazoa</taxon>
        <taxon>Chordata</taxon>
        <taxon>Craniata</taxon>
        <taxon>Vertebrata</taxon>
        <taxon>Euteleostomi</taxon>
        <taxon>Actinopterygii</taxon>
        <taxon>Neopterygii</taxon>
        <taxon>Teleostei</taxon>
        <taxon>Neoteleostei</taxon>
        <taxon>Acanthomorphata</taxon>
        <taxon>Anabantaria</taxon>
        <taxon>Synbranchiformes</taxon>
        <taxon>Mastacembelidae</taxon>
        <taxon>Mastacembelus</taxon>
    </lineage>
</organism>
<name>A0A3Q3S117_9TELE</name>
<evidence type="ECO:0000313" key="2">
    <source>
        <dbReference type="Ensembl" id="ENSMAMP00000015185.2"/>
    </source>
</evidence>
<dbReference type="Pfam" id="PF00059">
    <property type="entry name" value="Lectin_C"/>
    <property type="match status" value="1"/>
</dbReference>
<dbReference type="InterPro" id="IPR001304">
    <property type="entry name" value="C-type_lectin-like"/>
</dbReference>
<dbReference type="SUPFAM" id="SSF56436">
    <property type="entry name" value="C-type lectin-like"/>
    <property type="match status" value="1"/>
</dbReference>
<dbReference type="InterPro" id="IPR016187">
    <property type="entry name" value="CTDL_fold"/>
</dbReference>
<keyword evidence="3" id="KW-1185">Reference proteome</keyword>
<dbReference type="PANTHER" id="PTHR22803">
    <property type="entry name" value="MANNOSE, PHOSPHOLIPASE, LECTIN RECEPTOR RELATED"/>
    <property type="match status" value="1"/>
</dbReference>